<dbReference type="Proteomes" id="UP000327013">
    <property type="component" value="Chromosome 5"/>
</dbReference>
<dbReference type="GO" id="GO:0000462">
    <property type="term" value="P:maturation of SSU-rRNA from tricistronic rRNA transcript (SSU-rRNA, 5.8S rRNA, LSU-rRNA)"/>
    <property type="evidence" value="ECO:0007669"/>
    <property type="project" value="TreeGrafter"/>
</dbReference>
<keyword evidence="6" id="KW-0687">Ribonucleoprotein</keyword>
<evidence type="ECO:0000256" key="2">
    <source>
        <dbReference type="ARBA" id="ARBA00010559"/>
    </source>
</evidence>
<organism evidence="8 9">
    <name type="scientific">Carpinus fangiana</name>
    <dbReference type="NCBI Taxonomy" id="176857"/>
    <lineage>
        <taxon>Eukaryota</taxon>
        <taxon>Viridiplantae</taxon>
        <taxon>Streptophyta</taxon>
        <taxon>Embryophyta</taxon>
        <taxon>Tracheophyta</taxon>
        <taxon>Spermatophyta</taxon>
        <taxon>Magnoliopsida</taxon>
        <taxon>eudicotyledons</taxon>
        <taxon>Gunneridae</taxon>
        <taxon>Pentapetalae</taxon>
        <taxon>rosids</taxon>
        <taxon>fabids</taxon>
        <taxon>Fagales</taxon>
        <taxon>Betulaceae</taxon>
        <taxon>Carpinus</taxon>
    </lineage>
</organism>
<dbReference type="InterPro" id="IPR022125">
    <property type="entry name" value="U3snoRNP10_N"/>
</dbReference>
<dbReference type="GO" id="GO:0030515">
    <property type="term" value="F:snoRNA binding"/>
    <property type="evidence" value="ECO:0007669"/>
    <property type="project" value="TreeGrafter"/>
</dbReference>
<dbReference type="PANTHER" id="PTHR13457:SF1">
    <property type="entry name" value="HEAT REPEAT-CONTAINING PROTEIN 1"/>
    <property type="match status" value="1"/>
</dbReference>
<evidence type="ECO:0000259" key="7">
    <source>
        <dbReference type="SMART" id="SM01036"/>
    </source>
</evidence>
<keyword evidence="4" id="KW-0698">rRNA processing</keyword>
<keyword evidence="5" id="KW-0539">Nucleus</keyword>
<dbReference type="Pfam" id="PF24477">
    <property type="entry name" value="ARM_At3g06530"/>
    <property type="match status" value="1"/>
</dbReference>
<dbReference type="InterPro" id="IPR056384">
    <property type="entry name" value="ARM_At3g06530"/>
</dbReference>
<name>A0A5N6RAL1_9ROSI</name>
<dbReference type="Pfam" id="PF23243">
    <property type="entry name" value="HEAT_HEATR1"/>
    <property type="match status" value="1"/>
</dbReference>
<dbReference type="Pfam" id="PF12397">
    <property type="entry name" value="U3snoRNP10"/>
    <property type="match status" value="1"/>
</dbReference>
<evidence type="ECO:0000256" key="5">
    <source>
        <dbReference type="ARBA" id="ARBA00023242"/>
    </source>
</evidence>
<reference evidence="8 9" key="1">
    <citation type="submission" date="2019-06" db="EMBL/GenBank/DDBJ databases">
        <title>A chromosomal-level reference genome of Carpinus fangiana (Coryloideae, Betulaceae).</title>
        <authorList>
            <person name="Yang X."/>
            <person name="Wang Z."/>
            <person name="Zhang L."/>
            <person name="Hao G."/>
            <person name="Liu J."/>
            <person name="Yang Y."/>
        </authorList>
    </citation>
    <scope>NUCLEOTIDE SEQUENCE [LARGE SCALE GENOMIC DNA]</scope>
    <source>
        <strain evidence="8">Cfa_2016G</strain>
        <tissue evidence="8">Leaf</tissue>
    </source>
</reference>
<comment type="subcellular location">
    <subcellularLocation>
        <location evidence="1">Nucleus</location>
        <location evidence="1">Nucleolus</location>
    </subcellularLocation>
</comment>
<dbReference type="InterPro" id="IPR040191">
    <property type="entry name" value="UTP10"/>
</dbReference>
<evidence type="ECO:0000256" key="6">
    <source>
        <dbReference type="ARBA" id="ARBA00023274"/>
    </source>
</evidence>
<evidence type="ECO:0000256" key="3">
    <source>
        <dbReference type="ARBA" id="ARBA00022517"/>
    </source>
</evidence>
<dbReference type="InterPro" id="IPR016024">
    <property type="entry name" value="ARM-type_fold"/>
</dbReference>
<comment type="similarity">
    <text evidence="2">Belongs to the HEATR1/UTP10 family.</text>
</comment>
<dbReference type="OrthoDB" id="31183at2759"/>
<gene>
    <name evidence="8" type="ORF">FH972_013573</name>
</gene>
<dbReference type="InterPro" id="IPR056473">
    <property type="entry name" value="HEAT_Utp10/HEAT1"/>
</dbReference>
<sequence length="2158" mass="241209">MASSIAAQLETIKSLVQGESQPLKRPFIRPSILFDPKEAADIDVDTILAIALQGLEVLISTDERFRNYKNDLFSHKSRELDRELMGIEENNRINASISSYLRLLSGHFQLPSSLKTLEYLIRRYKVHVYNFEELILCALPYHDTHTFVRIVQLIDARNSKWKFLDGVKTSGAPPPRKVLVQQCIRDKGVLEALCNYVSPTKKYLPSRFAIRFCTAVVVEALGSVTTLDDDIVKRILPFVISGLQPGSKGGSDHKAGALMIVGLLANKVALSPKLVNSLIRSIAEIAREDAKDLTDLQWLRLSLMALSNLVQMQSVDMFPKKALEALKDIRDLALMLMELSKEFNIDRFLSMLLEALVDCSSSDELCHRALVSIIETVPVKDFVFHVVSKVLKSCMKLSQKIGDSAASESGKWAKNILVVVNKHYPSELPGAVRKFLEDNIAPSKGESTFEILGKVLDTNLDMPHGISDSSIWFALHHPKAVVRCATLSGLNSGILKAKAVDSQSLVTIQDAILRQLHDDDLTVVQAALSVDGLSDIISSSDLLKELHHVLKRCIGILISSSSDKTSLAAEVAVACLKNANPNFPHDDDYLGTFSAMLFPLLLILPKTHKLNFKALQLAKEVKWPLYQNLVGASSTETTFQPGNLSSINMKTVTSLADTFLMHPAEYMAWLIKSCDDFELSKTLFFFMLMQSFMMQNKSGQFSVLFEVGYPVLRKEWEVLESAGDVSVEEFNSEMLNWDCKRFLELLFDANLRALKTNILICIFWRLLEALILAVPGDVMLDGNDKWVSRLQDLFIFFTTSQFKHVFKEHIHHLVTRCKAPPARFLSRFFTEEGVPVGVTIESLQCFAFLCFHSEDRLSIQLLAEFSSVLIPLTSDNKDIKIAAMNCVEGLYALWAHVDFSSKKNGNTAIWSHFLGELLGLIVQQKRLILSDKQFLPSLLESLLSLSCSSLLVPQNIQQRFDQSTKEKILAFILGSALKLSDYGKLMILSLLKGMGRAILYVKDVESFLSLLMERRTQYYFELDKSCQKLSKIEIEILCLLLESCATPSLFDGHAFEGHLLKALQLDSMASEDPAVIQPCITVLKMLSGHLYSGLKNDLQELLFYQLVLLFRNANGDVQNATREALLRLNISCSTVGWMLDIILKQESLVISSAYGKKKKKLNVHCRSSLPQNVICKGEDALSMLSSVFDILLVKKDIANRDSLIAPLFNLLGKVFSDEWIHGILAHDEKLIQVSPSISQTMSSAICYIQQTLLIILEDICASLVAVPVKDDVINEINIKLLVECAHSAKDAATRNHVFSLISSIAKVIPEKVLDHILDILTIIGESAVSQTDSHSQHVFEDLISAVVPFWLSKTHNVDKLLQVFMNVLPEVAEHRRLSIVVYLLRSLGEQCSLASLVVLLFRSLVSRKGLSCLKILCDSDSFTSSMHREWEYVFAVQICEQYSCLIWLPALVLLLQRIRKGNLCQELFMELLLALQFTLHKMQDPEFAFKLQSGEDSDGIQGTLVELMEQVVSLFQLVDVSRKQKSIPVVVRKELTKSMHAVLRHITMDMIPSAYFKGIIKLLGQADGNVKKKALGLLCETVRDHDTVKSNRKNRKAFNPHLRSNWLHMDETALGLFEKMSLEIISLVDESIDDSSTSLKLAAVSALEVLASRFPSNYSIFCKSLASVTEGITSHNFAISSSCLRTTGSLINVLGPRSLAELPRIMDNVIKISGRVSSCSDLNTKYGDEKPPAAVSTSKESLFMSILVTLEAVVNMLGGFLNPYLGDIVEILVLHPEYVSGTDLKLKSKADVVRKLLTEKIPVRLSLPPLLEIYSSAVQCGDSSLEIAFEMLANLVGTMDRSSVYGYHTNIFDLCLRALDLRCQHPVSVQNIDVVEKSVINAMIALTMKLTETMFKPLFIRSIEWADSDLEATASSGSSNMDRAIAFYSLVNKLAENHRSLFVPYFKYMLEGCVRHLTDAGDAKTSGLTQKKKKAKIQEAGNIKEENSVLSLRSWHLRALVISSLHKCFLYDTGSLKFLDSSNFQVLLKPIVSQFVIQPPTSLEENPNIPSMKEVDDLLVVCIGQMAVTAGTDLLWKPLNHEVLMQTRSDKVRARILGLRVVKYLVENLKEEYLVFLAETIPFLGELLEDVEISVKSLAQEILKEMESMSGESLRQYL</sequence>
<evidence type="ECO:0000313" key="8">
    <source>
        <dbReference type="EMBL" id="KAE8056837.1"/>
    </source>
</evidence>
<protein>
    <recommendedName>
        <fullName evidence="7">BP28 C-terminal domain-containing protein</fullName>
    </recommendedName>
</protein>
<accession>A0A5N6RAL1</accession>
<evidence type="ECO:0000256" key="4">
    <source>
        <dbReference type="ARBA" id="ARBA00022552"/>
    </source>
</evidence>
<dbReference type="EMBL" id="CM017325">
    <property type="protein sequence ID" value="KAE8056837.1"/>
    <property type="molecule type" value="Genomic_DNA"/>
</dbReference>
<dbReference type="PANTHER" id="PTHR13457">
    <property type="entry name" value="BAP28"/>
    <property type="match status" value="1"/>
</dbReference>
<feature type="domain" description="BP28 C-terminal" evidence="7">
    <location>
        <begin position="1841"/>
        <end position="2016"/>
    </location>
</feature>
<dbReference type="GO" id="GO:0032040">
    <property type="term" value="C:small-subunit processome"/>
    <property type="evidence" value="ECO:0007669"/>
    <property type="project" value="TreeGrafter"/>
</dbReference>
<proteinExistence type="inferred from homology"/>
<dbReference type="SUPFAM" id="SSF48371">
    <property type="entry name" value="ARM repeat"/>
    <property type="match status" value="2"/>
</dbReference>
<dbReference type="SMART" id="SM01036">
    <property type="entry name" value="BP28CT"/>
    <property type="match status" value="1"/>
</dbReference>
<keyword evidence="9" id="KW-1185">Reference proteome</keyword>
<dbReference type="GO" id="GO:0034455">
    <property type="term" value="C:t-UTP complex"/>
    <property type="evidence" value="ECO:0007669"/>
    <property type="project" value="TreeGrafter"/>
</dbReference>
<evidence type="ECO:0000313" key="9">
    <source>
        <dbReference type="Proteomes" id="UP000327013"/>
    </source>
</evidence>
<keyword evidence="3" id="KW-0690">Ribosome biogenesis</keyword>
<dbReference type="InterPro" id="IPR012954">
    <property type="entry name" value="BP28_C_dom"/>
</dbReference>
<evidence type="ECO:0000256" key="1">
    <source>
        <dbReference type="ARBA" id="ARBA00004604"/>
    </source>
</evidence>
<dbReference type="Pfam" id="PF08146">
    <property type="entry name" value="BP28CT"/>
    <property type="match status" value="1"/>
</dbReference>
<dbReference type="GO" id="GO:0030686">
    <property type="term" value="C:90S preribosome"/>
    <property type="evidence" value="ECO:0007669"/>
    <property type="project" value="TreeGrafter"/>
</dbReference>
<dbReference type="GO" id="GO:0045943">
    <property type="term" value="P:positive regulation of transcription by RNA polymerase I"/>
    <property type="evidence" value="ECO:0007669"/>
    <property type="project" value="TreeGrafter"/>
</dbReference>